<sequence length="108" mass="12216">MFRCSPSEQLCGCRQVELHHPVQTPGRVQDSLSETRSSSHSVLARRPRPHVDARCVPEALELRRELRARARCLTGRARVVSAGGAPLLSQLLLFVVFIFIFRVYKMGF</sequence>
<keyword evidence="2" id="KW-0812">Transmembrane</keyword>
<evidence type="ECO:0000256" key="2">
    <source>
        <dbReference type="SAM" id="Phobius"/>
    </source>
</evidence>
<proteinExistence type="predicted"/>
<comment type="caution">
    <text evidence="3">The sequence shown here is derived from an EMBL/GenBank/DDBJ whole genome shotgun (WGS) entry which is preliminary data.</text>
</comment>
<dbReference type="Proteomes" id="UP001469553">
    <property type="component" value="Unassembled WGS sequence"/>
</dbReference>
<feature type="transmembrane region" description="Helical" evidence="2">
    <location>
        <begin position="79"/>
        <end position="104"/>
    </location>
</feature>
<name>A0ABV0Y3Y0_9TELE</name>
<keyword evidence="4" id="KW-1185">Reference proteome</keyword>
<dbReference type="EMBL" id="JAHRIP010020800">
    <property type="protein sequence ID" value="MEQ2288416.1"/>
    <property type="molecule type" value="Genomic_DNA"/>
</dbReference>
<evidence type="ECO:0000313" key="3">
    <source>
        <dbReference type="EMBL" id="MEQ2288416.1"/>
    </source>
</evidence>
<feature type="compositionally biased region" description="Polar residues" evidence="1">
    <location>
        <begin position="30"/>
        <end position="41"/>
    </location>
</feature>
<accession>A0ABV0Y3Y0</accession>
<feature type="region of interest" description="Disordered" evidence="1">
    <location>
        <begin position="24"/>
        <end position="46"/>
    </location>
</feature>
<evidence type="ECO:0000313" key="4">
    <source>
        <dbReference type="Proteomes" id="UP001469553"/>
    </source>
</evidence>
<organism evidence="3 4">
    <name type="scientific">Ameca splendens</name>
    <dbReference type="NCBI Taxonomy" id="208324"/>
    <lineage>
        <taxon>Eukaryota</taxon>
        <taxon>Metazoa</taxon>
        <taxon>Chordata</taxon>
        <taxon>Craniata</taxon>
        <taxon>Vertebrata</taxon>
        <taxon>Euteleostomi</taxon>
        <taxon>Actinopterygii</taxon>
        <taxon>Neopterygii</taxon>
        <taxon>Teleostei</taxon>
        <taxon>Neoteleostei</taxon>
        <taxon>Acanthomorphata</taxon>
        <taxon>Ovalentaria</taxon>
        <taxon>Atherinomorphae</taxon>
        <taxon>Cyprinodontiformes</taxon>
        <taxon>Goodeidae</taxon>
        <taxon>Ameca</taxon>
    </lineage>
</organism>
<gene>
    <name evidence="3" type="ORF">AMECASPLE_022366</name>
</gene>
<reference evidence="3 4" key="1">
    <citation type="submission" date="2021-06" db="EMBL/GenBank/DDBJ databases">
        <authorList>
            <person name="Palmer J.M."/>
        </authorList>
    </citation>
    <scope>NUCLEOTIDE SEQUENCE [LARGE SCALE GENOMIC DNA]</scope>
    <source>
        <strain evidence="3 4">AS_MEX2019</strain>
        <tissue evidence="3">Muscle</tissue>
    </source>
</reference>
<keyword evidence="2" id="KW-0472">Membrane</keyword>
<protein>
    <submittedName>
        <fullName evidence="3">Uncharacterized protein</fullName>
    </submittedName>
</protein>
<keyword evidence="2" id="KW-1133">Transmembrane helix</keyword>
<evidence type="ECO:0000256" key="1">
    <source>
        <dbReference type="SAM" id="MobiDB-lite"/>
    </source>
</evidence>